<evidence type="ECO:0000256" key="1">
    <source>
        <dbReference type="SAM" id="MobiDB-lite"/>
    </source>
</evidence>
<dbReference type="Gene3D" id="3.10.129.10">
    <property type="entry name" value="Hotdog Thioesterase"/>
    <property type="match status" value="1"/>
</dbReference>
<dbReference type="Pfam" id="PF13452">
    <property type="entry name" value="FAS1_DH_region"/>
    <property type="match status" value="1"/>
</dbReference>
<protein>
    <submittedName>
        <fullName evidence="3">Hydroxyacyl-ACP dehydratase HTD2-like protein with hotdog domain</fullName>
    </submittedName>
</protein>
<dbReference type="EMBL" id="JACHMM010000001">
    <property type="protein sequence ID" value="MBB5791668.1"/>
    <property type="molecule type" value="Genomic_DNA"/>
</dbReference>
<dbReference type="Proteomes" id="UP000542813">
    <property type="component" value="Unassembled WGS sequence"/>
</dbReference>
<proteinExistence type="predicted"/>
<comment type="caution">
    <text evidence="3">The sequence shown here is derived from an EMBL/GenBank/DDBJ whole genome shotgun (WGS) entry which is preliminary data.</text>
</comment>
<evidence type="ECO:0000313" key="3">
    <source>
        <dbReference type="EMBL" id="MBB5791668.1"/>
    </source>
</evidence>
<dbReference type="AlphaFoldDB" id="A0A7W9LPQ7"/>
<gene>
    <name evidence="3" type="ORF">HD601_006243</name>
</gene>
<accession>A0A7W9LPQ7</accession>
<keyword evidence="4" id="KW-1185">Reference proteome</keyword>
<feature type="region of interest" description="Disordered" evidence="1">
    <location>
        <begin position="62"/>
        <end position="85"/>
    </location>
</feature>
<evidence type="ECO:0000313" key="4">
    <source>
        <dbReference type="Proteomes" id="UP000542813"/>
    </source>
</evidence>
<evidence type="ECO:0000259" key="2">
    <source>
        <dbReference type="Pfam" id="PF13452"/>
    </source>
</evidence>
<organism evidence="3 4">
    <name type="scientific">Jiangella mangrovi</name>
    <dbReference type="NCBI Taxonomy" id="1524084"/>
    <lineage>
        <taxon>Bacteria</taxon>
        <taxon>Bacillati</taxon>
        <taxon>Actinomycetota</taxon>
        <taxon>Actinomycetes</taxon>
        <taxon>Jiangellales</taxon>
        <taxon>Jiangellaceae</taxon>
        <taxon>Jiangella</taxon>
    </lineage>
</organism>
<feature type="domain" description="FAS1-like dehydratase" evidence="2">
    <location>
        <begin position="52"/>
        <end position="150"/>
    </location>
</feature>
<reference evidence="3 4" key="1">
    <citation type="submission" date="2020-08" db="EMBL/GenBank/DDBJ databases">
        <title>Sequencing the genomes of 1000 actinobacteria strains.</title>
        <authorList>
            <person name="Klenk H.-P."/>
        </authorList>
    </citation>
    <scope>NUCLEOTIDE SEQUENCE [LARGE SCALE GENOMIC DNA]</scope>
    <source>
        <strain evidence="3 4">DSM 102122</strain>
    </source>
</reference>
<dbReference type="InterPro" id="IPR029069">
    <property type="entry name" value="HotDog_dom_sf"/>
</dbReference>
<dbReference type="SUPFAM" id="SSF54637">
    <property type="entry name" value="Thioesterase/thiol ester dehydrase-isomerase"/>
    <property type="match status" value="1"/>
</dbReference>
<name>A0A7W9LPQ7_9ACTN</name>
<sequence length="158" mass="16858">MGDGDTGVLVAAERRLAAETGVTRRRDLGVLAVRDLERFALVAGAPALPDGQAPPLYLSSVMGWSPGPPESELRPDGSGTDETRGLPLEGLRLMGAGQELQFHHPARAGDRVVETTTLLSVRHKSGRTGDLLLLHVRREFADGAGRPLVTCDETFVAR</sequence>
<dbReference type="RefSeq" id="WP_184828612.1">
    <property type="nucleotide sequence ID" value="NZ_JACHMM010000001.1"/>
</dbReference>
<dbReference type="InterPro" id="IPR039569">
    <property type="entry name" value="FAS1-like_DH_region"/>
</dbReference>